<protein>
    <recommendedName>
        <fullName evidence="9">BHLH domain-containing protein</fullName>
    </recommendedName>
</protein>
<evidence type="ECO:0000256" key="4">
    <source>
        <dbReference type="ARBA" id="ARBA00023015"/>
    </source>
</evidence>
<proteinExistence type="predicted"/>
<evidence type="ECO:0000256" key="7">
    <source>
        <dbReference type="ARBA" id="ARBA00023242"/>
    </source>
</evidence>
<dbReference type="GO" id="GO:0000981">
    <property type="term" value="F:DNA-binding transcription factor activity, RNA polymerase II-specific"/>
    <property type="evidence" value="ECO:0007669"/>
    <property type="project" value="TreeGrafter"/>
</dbReference>
<feature type="region of interest" description="Disordered" evidence="8">
    <location>
        <begin position="18"/>
        <end position="89"/>
    </location>
</feature>
<evidence type="ECO:0000313" key="11">
    <source>
        <dbReference type="Proteomes" id="UP000694388"/>
    </source>
</evidence>
<dbReference type="SUPFAM" id="SSF47459">
    <property type="entry name" value="HLH, helix-loop-helix DNA-binding domain"/>
    <property type="match status" value="1"/>
</dbReference>
<accession>A0A8C4QVT5</accession>
<dbReference type="Ensembl" id="ENSEBUT00000021916.1">
    <property type="protein sequence ID" value="ENSEBUP00000021340.1"/>
    <property type="gene ID" value="ENSEBUG00000013188.1"/>
</dbReference>
<dbReference type="GO" id="GO:0070888">
    <property type="term" value="F:E-box binding"/>
    <property type="evidence" value="ECO:0007669"/>
    <property type="project" value="TreeGrafter"/>
</dbReference>
<dbReference type="GeneTree" id="ENSGT00940000160478"/>
<dbReference type="PROSITE" id="PS50888">
    <property type="entry name" value="BHLH"/>
    <property type="match status" value="1"/>
</dbReference>
<feature type="compositionally biased region" description="Basic residues" evidence="8">
    <location>
        <begin position="58"/>
        <end position="70"/>
    </location>
</feature>
<dbReference type="InterPro" id="IPR036638">
    <property type="entry name" value="HLH_DNA-bd_sf"/>
</dbReference>
<dbReference type="InterPro" id="IPR011598">
    <property type="entry name" value="bHLH_dom"/>
</dbReference>
<dbReference type="Pfam" id="PF12533">
    <property type="entry name" value="Neuro_bHLH"/>
    <property type="match status" value="1"/>
</dbReference>
<keyword evidence="5" id="KW-0238">DNA-binding</keyword>
<dbReference type="SMART" id="SM00353">
    <property type="entry name" value="HLH"/>
    <property type="match status" value="1"/>
</dbReference>
<evidence type="ECO:0000256" key="3">
    <source>
        <dbReference type="ARBA" id="ARBA00022902"/>
    </source>
</evidence>
<keyword evidence="1" id="KW-0217">Developmental protein</keyword>
<dbReference type="Gene3D" id="4.10.280.10">
    <property type="entry name" value="Helix-loop-helix DNA-binding domain"/>
    <property type="match status" value="1"/>
</dbReference>
<keyword evidence="11" id="KW-1185">Reference proteome</keyword>
<dbReference type="GO" id="GO:0005634">
    <property type="term" value="C:nucleus"/>
    <property type="evidence" value="ECO:0007669"/>
    <property type="project" value="TreeGrafter"/>
</dbReference>
<sequence>TPRNPFSSFVFLRLAEDECNKGGAHGEEECVEEGEDEEEVDPDDNEEEDHEDEVAHNSTKRHITRKRRGVTSHVERGKMRRTKANARERSRMHGLNEALDQLRQVVPCYSKTQKLSKIETLRLAKNYIWALSEILRCGQSPDLLSFVQTLCKGLSQPTANLVAGCLQLTSRAFMPEQTQDFNQAHMQGAPFRMDSYGYHHHHHHQPHQGTGIPSPQHNSALDGTYLAPGKAHSYFSSAVEQFFDTSSTECSTSPAFEVPAERPSHYALGSLQTYKQGVRESADYDKSYHLALTRIQAETGLYLELRAQHLQVQNRQSPSKIS</sequence>
<evidence type="ECO:0000259" key="9">
    <source>
        <dbReference type="PROSITE" id="PS50888"/>
    </source>
</evidence>
<feature type="domain" description="BHLH" evidence="9">
    <location>
        <begin position="79"/>
        <end position="131"/>
    </location>
</feature>
<dbReference type="Pfam" id="PF00010">
    <property type="entry name" value="HLH"/>
    <property type="match status" value="1"/>
</dbReference>
<feature type="compositionally biased region" description="Basic and acidic residues" evidence="8">
    <location>
        <begin position="18"/>
        <end position="28"/>
    </location>
</feature>
<evidence type="ECO:0000256" key="5">
    <source>
        <dbReference type="ARBA" id="ARBA00023125"/>
    </source>
</evidence>
<name>A0A8C4QVT5_EPTBU</name>
<reference evidence="10" key="1">
    <citation type="submission" date="2025-08" db="UniProtKB">
        <authorList>
            <consortium name="Ensembl"/>
        </authorList>
    </citation>
    <scope>IDENTIFICATION</scope>
</reference>
<dbReference type="FunFam" id="4.10.280.10:FF:000006">
    <property type="entry name" value="Neurogenic differentiation factor"/>
    <property type="match status" value="1"/>
</dbReference>
<organism evidence="10 11">
    <name type="scientific">Eptatretus burgeri</name>
    <name type="common">Inshore hagfish</name>
    <dbReference type="NCBI Taxonomy" id="7764"/>
    <lineage>
        <taxon>Eukaryota</taxon>
        <taxon>Metazoa</taxon>
        <taxon>Chordata</taxon>
        <taxon>Craniata</taxon>
        <taxon>Vertebrata</taxon>
        <taxon>Cyclostomata</taxon>
        <taxon>Myxini</taxon>
        <taxon>Myxiniformes</taxon>
        <taxon>Myxinidae</taxon>
        <taxon>Eptatretinae</taxon>
        <taxon>Eptatretus</taxon>
    </lineage>
</organism>
<keyword evidence="6" id="KW-0804">Transcription</keyword>
<dbReference type="GO" id="GO:0045944">
    <property type="term" value="P:positive regulation of transcription by RNA polymerase II"/>
    <property type="evidence" value="ECO:0007669"/>
    <property type="project" value="TreeGrafter"/>
</dbReference>
<dbReference type="GO" id="GO:0007423">
    <property type="term" value="P:sensory organ development"/>
    <property type="evidence" value="ECO:0007669"/>
    <property type="project" value="TreeGrafter"/>
</dbReference>
<keyword evidence="4" id="KW-0805">Transcription regulation</keyword>
<dbReference type="InterPro" id="IPR050359">
    <property type="entry name" value="bHLH_transcription_factors"/>
</dbReference>
<reference evidence="10" key="2">
    <citation type="submission" date="2025-09" db="UniProtKB">
        <authorList>
            <consortium name="Ensembl"/>
        </authorList>
    </citation>
    <scope>IDENTIFICATION</scope>
</reference>
<dbReference type="PANTHER" id="PTHR19290:SF134">
    <property type="entry name" value="NEUROGENIC DIFFERENTIATION FACTOR 1"/>
    <property type="match status" value="1"/>
</dbReference>
<evidence type="ECO:0000256" key="6">
    <source>
        <dbReference type="ARBA" id="ARBA00023163"/>
    </source>
</evidence>
<evidence type="ECO:0000256" key="2">
    <source>
        <dbReference type="ARBA" id="ARBA00022782"/>
    </source>
</evidence>
<evidence type="ECO:0000313" key="10">
    <source>
        <dbReference type="Ensembl" id="ENSEBUP00000021340.1"/>
    </source>
</evidence>
<feature type="region of interest" description="Disordered" evidence="8">
    <location>
        <begin position="196"/>
        <end position="223"/>
    </location>
</feature>
<dbReference type="Proteomes" id="UP000694388">
    <property type="component" value="Unplaced"/>
</dbReference>
<keyword evidence="3" id="KW-0524">Neurogenesis</keyword>
<keyword evidence="2" id="KW-0221">Differentiation</keyword>
<dbReference type="InterPro" id="IPR022575">
    <property type="entry name" value="NeuroD_DUF"/>
</dbReference>
<dbReference type="AlphaFoldDB" id="A0A8C4QVT5"/>
<dbReference type="GO" id="GO:0046983">
    <property type="term" value="F:protein dimerization activity"/>
    <property type="evidence" value="ECO:0007669"/>
    <property type="project" value="InterPro"/>
</dbReference>
<dbReference type="GO" id="GO:0061564">
    <property type="term" value="P:axon development"/>
    <property type="evidence" value="ECO:0007669"/>
    <property type="project" value="TreeGrafter"/>
</dbReference>
<feature type="compositionally biased region" description="Acidic residues" evidence="8">
    <location>
        <begin position="29"/>
        <end position="52"/>
    </location>
</feature>
<evidence type="ECO:0000256" key="8">
    <source>
        <dbReference type="SAM" id="MobiDB-lite"/>
    </source>
</evidence>
<keyword evidence="7" id="KW-0539">Nucleus</keyword>
<dbReference type="PANTHER" id="PTHR19290">
    <property type="entry name" value="BASIC HELIX-LOOP-HELIX PROTEIN NEUROGENIN-RELATED"/>
    <property type="match status" value="1"/>
</dbReference>
<evidence type="ECO:0000256" key="1">
    <source>
        <dbReference type="ARBA" id="ARBA00022473"/>
    </source>
</evidence>
<feature type="compositionally biased region" description="Polar residues" evidence="8">
    <location>
        <begin position="211"/>
        <end position="221"/>
    </location>
</feature>